<comment type="caution">
    <text evidence="1">The sequence shown here is derived from an EMBL/GenBank/DDBJ whole genome shotgun (WGS) entry which is preliminary data.</text>
</comment>
<dbReference type="AlphaFoldDB" id="A0A1B7L2G3"/>
<dbReference type="InterPro" id="IPR010732">
    <property type="entry name" value="T6SS_TssG-like"/>
</dbReference>
<reference evidence="2" key="1">
    <citation type="submission" date="2016-05" db="EMBL/GenBank/DDBJ databases">
        <authorList>
            <person name="Behera P."/>
            <person name="Vaishampayan P."/>
            <person name="Singh N."/>
            <person name="Raina V."/>
            <person name="Suar M."/>
            <person name="Pattnaik A."/>
            <person name="Rastogi G."/>
        </authorList>
    </citation>
    <scope>NUCLEOTIDE SEQUENCE [LARGE SCALE GENOMIC DNA]</scope>
    <source>
        <strain evidence="2">MP23</strain>
    </source>
</reference>
<evidence type="ECO:0000313" key="1">
    <source>
        <dbReference type="EMBL" id="OAT76507.1"/>
    </source>
</evidence>
<proteinExistence type="predicted"/>
<dbReference type="PANTHER" id="PTHR35564:SF4">
    <property type="entry name" value="CYTOPLASMIC PROTEIN"/>
    <property type="match status" value="1"/>
</dbReference>
<organism evidence="1 2">
    <name type="scientific">Mangrovibacter phragmitis</name>
    <dbReference type="NCBI Taxonomy" id="1691903"/>
    <lineage>
        <taxon>Bacteria</taxon>
        <taxon>Pseudomonadati</taxon>
        <taxon>Pseudomonadota</taxon>
        <taxon>Gammaproteobacteria</taxon>
        <taxon>Enterobacterales</taxon>
        <taxon>Enterobacteriaceae</taxon>
        <taxon>Mangrovibacter</taxon>
    </lineage>
</organism>
<sequence>MDLIPVASKFNFYQQIRLLLRKLRDGHTPEETLLDEQLHITSSLSLDAPDGQIASITRETADSPVEITACYNGLTGALGALPTVYSEWMINRYYRYSDSSAKAFIDLFGHRLYCLDYLAWQKHNLCALAESQDEPPLHTAIQALTGRLCAQSHPENTRYASLFSAPVRSMVNLEQLLRQMFGVPAQIIPFTGGWQPVPAQECCQLGNPHHTLATAPMMGQSRLELHASFDVVLGPMTPEISRKFTAQGSAWRAVWCAIRDYVGPVVNFSVSLTIQSTDSAPRSLGQQILGLNLCLGSNAAAHLYQVRLVAPTD</sequence>
<name>A0A1B7L2G3_9ENTR</name>
<dbReference type="Pfam" id="PF06996">
    <property type="entry name" value="T6SS_TssG"/>
    <property type="match status" value="1"/>
</dbReference>
<dbReference type="STRING" id="1691903.A9B99_09370"/>
<dbReference type="RefSeq" id="WP_064598541.1">
    <property type="nucleotide sequence ID" value="NZ_LYRP01000022.1"/>
</dbReference>
<protein>
    <submittedName>
        <fullName evidence="1">Type VI secretion protein</fullName>
    </submittedName>
</protein>
<dbReference type="PANTHER" id="PTHR35564">
    <property type="match status" value="1"/>
</dbReference>
<evidence type="ECO:0000313" key="2">
    <source>
        <dbReference type="Proteomes" id="UP000078225"/>
    </source>
</evidence>
<accession>A0A1B7L2G3</accession>
<dbReference type="EMBL" id="LYRP01000022">
    <property type="protein sequence ID" value="OAT76507.1"/>
    <property type="molecule type" value="Genomic_DNA"/>
</dbReference>
<keyword evidence="2" id="KW-1185">Reference proteome</keyword>
<dbReference type="OrthoDB" id="1523296at2"/>
<dbReference type="NCBIfam" id="TIGR03347">
    <property type="entry name" value="VI_chp_1"/>
    <property type="match status" value="1"/>
</dbReference>
<dbReference type="Proteomes" id="UP000078225">
    <property type="component" value="Unassembled WGS sequence"/>
</dbReference>
<gene>
    <name evidence="1" type="ORF">A9B99_09370</name>
</gene>